<reference evidence="1 2" key="1">
    <citation type="submission" date="2017-02" db="EMBL/GenBank/DDBJ databases">
        <authorList>
            <person name="Peterson S.W."/>
        </authorList>
    </citation>
    <scope>NUCLEOTIDE SEQUENCE [LARGE SCALE GENOMIC DNA]</scope>
    <source>
        <strain evidence="1 2">B Ar 00.02</strain>
    </source>
</reference>
<evidence type="ECO:0000313" key="1">
    <source>
        <dbReference type="EMBL" id="SJM53560.1"/>
    </source>
</evidence>
<protein>
    <submittedName>
        <fullName evidence="1">Uncharacterized protein</fullName>
    </submittedName>
</protein>
<accession>A0A1R4FC60</accession>
<name>A0A1R4FC60_9MICC</name>
<gene>
    <name evidence="1" type="ORF">FM101_03335</name>
</gene>
<evidence type="ECO:0000313" key="2">
    <source>
        <dbReference type="Proteomes" id="UP000195913"/>
    </source>
</evidence>
<sequence>MFRHGVPQLAGRCKVRPGNPPERYVRPAVNLCQPPGDASVCFSE</sequence>
<dbReference type="Proteomes" id="UP000195913">
    <property type="component" value="Unassembled WGS sequence"/>
</dbReference>
<proteinExistence type="predicted"/>
<dbReference type="AlphaFoldDB" id="A0A1R4FC60"/>
<keyword evidence="2" id="KW-1185">Reference proteome</keyword>
<dbReference type="EMBL" id="FUHW01000014">
    <property type="protein sequence ID" value="SJM53560.1"/>
    <property type="molecule type" value="Genomic_DNA"/>
</dbReference>
<organism evidence="1 2">
    <name type="scientific">Arthrobacter rhombi</name>
    <dbReference type="NCBI Taxonomy" id="71253"/>
    <lineage>
        <taxon>Bacteria</taxon>
        <taxon>Bacillati</taxon>
        <taxon>Actinomycetota</taxon>
        <taxon>Actinomycetes</taxon>
        <taxon>Micrococcales</taxon>
        <taxon>Micrococcaceae</taxon>
        <taxon>Arthrobacter</taxon>
    </lineage>
</organism>